<evidence type="ECO:0000313" key="1">
    <source>
        <dbReference type="EMBL" id="KAK1406603.1"/>
    </source>
</evidence>
<accession>A0AAD8JNH8</accession>
<dbReference type="Proteomes" id="UP001229421">
    <property type="component" value="Unassembled WGS sequence"/>
</dbReference>
<dbReference type="AlphaFoldDB" id="A0AAD8JNH8"/>
<evidence type="ECO:0000313" key="2">
    <source>
        <dbReference type="Proteomes" id="UP001229421"/>
    </source>
</evidence>
<gene>
    <name evidence="1" type="ORF">QVD17_42052</name>
</gene>
<name>A0AAD8JNH8_TARER</name>
<organism evidence="1 2">
    <name type="scientific">Tagetes erecta</name>
    <name type="common">African marigold</name>
    <dbReference type="NCBI Taxonomy" id="13708"/>
    <lineage>
        <taxon>Eukaryota</taxon>
        <taxon>Viridiplantae</taxon>
        <taxon>Streptophyta</taxon>
        <taxon>Embryophyta</taxon>
        <taxon>Tracheophyta</taxon>
        <taxon>Spermatophyta</taxon>
        <taxon>Magnoliopsida</taxon>
        <taxon>eudicotyledons</taxon>
        <taxon>Gunneridae</taxon>
        <taxon>Pentapetalae</taxon>
        <taxon>asterids</taxon>
        <taxon>campanulids</taxon>
        <taxon>Asterales</taxon>
        <taxon>Asteraceae</taxon>
        <taxon>Asteroideae</taxon>
        <taxon>Heliantheae alliance</taxon>
        <taxon>Tageteae</taxon>
        <taxon>Tagetes</taxon>
    </lineage>
</organism>
<keyword evidence="2" id="KW-1185">Reference proteome</keyword>
<reference evidence="1" key="1">
    <citation type="journal article" date="2023" name="bioRxiv">
        <title>Improved chromosome-level genome assembly for marigold (Tagetes erecta).</title>
        <authorList>
            <person name="Jiang F."/>
            <person name="Yuan L."/>
            <person name="Wang S."/>
            <person name="Wang H."/>
            <person name="Xu D."/>
            <person name="Wang A."/>
            <person name="Fan W."/>
        </authorList>
    </citation>
    <scope>NUCLEOTIDE SEQUENCE</scope>
    <source>
        <strain evidence="1">WSJ</strain>
        <tissue evidence="1">Leaf</tissue>
    </source>
</reference>
<dbReference type="EMBL" id="JAUHHV010000012">
    <property type="protein sequence ID" value="KAK1406603.1"/>
    <property type="molecule type" value="Genomic_DNA"/>
</dbReference>
<comment type="caution">
    <text evidence="1">The sequence shown here is derived from an EMBL/GenBank/DDBJ whole genome shotgun (WGS) entry which is preliminary data.</text>
</comment>
<sequence length="99" mass="11370">MTLQVSYTRPINSKSFLKIHSLKLPLHSSSFHFSLSHLLAITPFLQKSPTKSSTIQSSRQIQFQDRSVLDFLLCLTFCCSTCCHCLDRLKMRKLLMSMS</sequence>
<proteinExistence type="predicted"/>
<protein>
    <submittedName>
        <fullName evidence="1">Uncharacterized protein</fullName>
    </submittedName>
</protein>